<evidence type="ECO:0000313" key="2">
    <source>
        <dbReference type="EMBL" id="TQD75454.1"/>
    </source>
</evidence>
<reference evidence="2 3" key="1">
    <citation type="journal article" date="2019" name="G3 (Bethesda)">
        <title>Sequencing of a Wild Apple (Malus baccata) Genome Unravels the Differences Between Cultivated and Wild Apple Species Regarding Disease Resistance and Cold Tolerance.</title>
        <authorList>
            <person name="Chen X."/>
        </authorList>
    </citation>
    <scope>NUCLEOTIDE SEQUENCE [LARGE SCALE GENOMIC DNA]</scope>
    <source>
        <strain evidence="3">cv. Shandingzi</strain>
        <tissue evidence="2">Leaves</tissue>
    </source>
</reference>
<sequence length="89" mass="10323">MESVVREGRDMVVGRGREMAVGGGREGVLEEEERRLSEEEKRVQGRTDGDGRQRESLQRRKVMGKWESVCDFSLIPRLLNDKQKIFVMQ</sequence>
<feature type="compositionally biased region" description="Basic and acidic residues" evidence="1">
    <location>
        <begin position="32"/>
        <end position="57"/>
    </location>
</feature>
<protein>
    <submittedName>
        <fullName evidence="2">Uncharacterized protein</fullName>
    </submittedName>
</protein>
<organism evidence="2 3">
    <name type="scientific">Malus baccata</name>
    <name type="common">Siberian crab apple</name>
    <name type="synonym">Pyrus baccata</name>
    <dbReference type="NCBI Taxonomy" id="106549"/>
    <lineage>
        <taxon>Eukaryota</taxon>
        <taxon>Viridiplantae</taxon>
        <taxon>Streptophyta</taxon>
        <taxon>Embryophyta</taxon>
        <taxon>Tracheophyta</taxon>
        <taxon>Spermatophyta</taxon>
        <taxon>Magnoliopsida</taxon>
        <taxon>eudicotyledons</taxon>
        <taxon>Gunneridae</taxon>
        <taxon>Pentapetalae</taxon>
        <taxon>rosids</taxon>
        <taxon>fabids</taxon>
        <taxon>Rosales</taxon>
        <taxon>Rosaceae</taxon>
        <taxon>Amygdaloideae</taxon>
        <taxon>Maleae</taxon>
        <taxon>Malus</taxon>
    </lineage>
</organism>
<comment type="caution">
    <text evidence="2">The sequence shown here is derived from an EMBL/GenBank/DDBJ whole genome shotgun (WGS) entry which is preliminary data.</text>
</comment>
<proteinExistence type="predicted"/>
<dbReference type="Proteomes" id="UP000315295">
    <property type="component" value="Unassembled WGS sequence"/>
</dbReference>
<evidence type="ECO:0000256" key="1">
    <source>
        <dbReference type="SAM" id="MobiDB-lite"/>
    </source>
</evidence>
<accession>A0A540KMK0</accession>
<name>A0A540KMK0_MALBA</name>
<dbReference type="AlphaFoldDB" id="A0A540KMK0"/>
<feature type="region of interest" description="Disordered" evidence="1">
    <location>
        <begin position="23"/>
        <end position="57"/>
    </location>
</feature>
<gene>
    <name evidence="2" type="ORF">C1H46_039021</name>
</gene>
<keyword evidence="3" id="KW-1185">Reference proteome</keyword>
<dbReference type="EMBL" id="VIEB01001098">
    <property type="protein sequence ID" value="TQD75454.1"/>
    <property type="molecule type" value="Genomic_DNA"/>
</dbReference>
<evidence type="ECO:0000313" key="3">
    <source>
        <dbReference type="Proteomes" id="UP000315295"/>
    </source>
</evidence>